<accession>A0A6M1RX96</accession>
<evidence type="ECO:0000256" key="6">
    <source>
        <dbReference type="ARBA" id="ARBA00029924"/>
    </source>
</evidence>
<evidence type="ECO:0000256" key="1">
    <source>
        <dbReference type="ARBA" id="ARBA00006711"/>
    </source>
</evidence>
<name>A0A6M1RX96_9BACT</name>
<sequence length="87" mass="9650">MNAELCKRALEKVGDPNILVNIVSRRVRQLLAGSGSVSRPQVANAENMDVTDIALLEIAEGKLVWEFPDSEEPSAPAEKPRRRIRRA</sequence>
<dbReference type="GO" id="GO:0003677">
    <property type="term" value="F:DNA binding"/>
    <property type="evidence" value="ECO:0007669"/>
    <property type="project" value="InterPro"/>
</dbReference>
<gene>
    <name evidence="9" type="ORF">G4L39_08220</name>
</gene>
<evidence type="ECO:0000313" key="9">
    <source>
        <dbReference type="EMBL" id="NGO39382.1"/>
    </source>
</evidence>
<dbReference type="SMART" id="SM01409">
    <property type="entry name" value="RNA_pol_Rpb6"/>
    <property type="match status" value="1"/>
</dbReference>
<comment type="catalytic activity">
    <reaction evidence="8">
        <text>RNA(n) + a ribonucleoside 5'-triphosphate = RNA(n+1) + diphosphate</text>
        <dbReference type="Rhea" id="RHEA:21248"/>
        <dbReference type="Rhea" id="RHEA-COMP:14527"/>
        <dbReference type="Rhea" id="RHEA-COMP:17342"/>
        <dbReference type="ChEBI" id="CHEBI:33019"/>
        <dbReference type="ChEBI" id="CHEBI:61557"/>
        <dbReference type="ChEBI" id="CHEBI:140395"/>
        <dbReference type="EC" id="2.7.7.6"/>
    </reaction>
</comment>
<evidence type="ECO:0000256" key="2">
    <source>
        <dbReference type="ARBA" id="ARBA00012418"/>
    </source>
</evidence>
<dbReference type="Gene3D" id="3.90.940.10">
    <property type="match status" value="1"/>
</dbReference>
<dbReference type="InterPro" id="IPR006110">
    <property type="entry name" value="Pol_omega/Rpo6/RPB6"/>
</dbReference>
<evidence type="ECO:0000256" key="7">
    <source>
        <dbReference type="ARBA" id="ARBA00030998"/>
    </source>
</evidence>
<dbReference type="RefSeq" id="WP_165107371.1">
    <property type="nucleotide sequence ID" value="NZ_JAAKYA010000053.1"/>
</dbReference>
<dbReference type="GO" id="GO:0003899">
    <property type="term" value="F:DNA-directed RNA polymerase activity"/>
    <property type="evidence" value="ECO:0007669"/>
    <property type="project" value="UniProtKB-EC"/>
</dbReference>
<dbReference type="GO" id="GO:0006351">
    <property type="term" value="P:DNA-templated transcription"/>
    <property type="evidence" value="ECO:0007669"/>
    <property type="project" value="InterPro"/>
</dbReference>
<dbReference type="EMBL" id="JAAKYA010000053">
    <property type="protein sequence ID" value="NGO39382.1"/>
    <property type="molecule type" value="Genomic_DNA"/>
</dbReference>
<dbReference type="EC" id="2.7.7.6" evidence="2"/>
<evidence type="ECO:0000313" key="10">
    <source>
        <dbReference type="Proteomes" id="UP000477311"/>
    </source>
</evidence>
<evidence type="ECO:0000256" key="4">
    <source>
        <dbReference type="ARBA" id="ARBA00022478"/>
    </source>
</evidence>
<evidence type="ECO:0000256" key="3">
    <source>
        <dbReference type="ARBA" id="ARBA00013725"/>
    </source>
</evidence>
<comment type="caution">
    <text evidence="9">The sequence shown here is derived from an EMBL/GenBank/DDBJ whole genome shotgun (WGS) entry which is preliminary data.</text>
</comment>
<reference evidence="9 10" key="1">
    <citation type="submission" date="2020-02" db="EMBL/GenBank/DDBJ databases">
        <title>Draft genome sequence of Limisphaera ngatamarikiensis NGM72.4T, a thermophilic Verrucomicrobia grouped in subdivision 3.</title>
        <authorList>
            <person name="Carere C.R."/>
            <person name="Steen J."/>
            <person name="Hugenholtz P."/>
            <person name="Stott M.B."/>
        </authorList>
    </citation>
    <scope>NUCLEOTIDE SEQUENCE [LARGE SCALE GENOMIC DNA]</scope>
    <source>
        <strain evidence="9 10">NGM72.4</strain>
    </source>
</reference>
<dbReference type="Proteomes" id="UP000477311">
    <property type="component" value="Unassembled WGS sequence"/>
</dbReference>
<dbReference type="AlphaFoldDB" id="A0A6M1RX96"/>
<proteinExistence type="inferred from homology"/>
<dbReference type="Pfam" id="PF01192">
    <property type="entry name" value="RNA_pol_Rpb6"/>
    <property type="match status" value="1"/>
</dbReference>
<evidence type="ECO:0000256" key="5">
    <source>
        <dbReference type="ARBA" id="ARBA00023163"/>
    </source>
</evidence>
<organism evidence="9 10">
    <name type="scientific">Limisphaera ngatamarikiensis</name>
    <dbReference type="NCBI Taxonomy" id="1324935"/>
    <lineage>
        <taxon>Bacteria</taxon>
        <taxon>Pseudomonadati</taxon>
        <taxon>Verrucomicrobiota</taxon>
        <taxon>Verrucomicrobiia</taxon>
        <taxon>Limisphaerales</taxon>
        <taxon>Limisphaeraceae</taxon>
        <taxon>Limisphaera</taxon>
    </lineage>
</organism>
<comment type="similarity">
    <text evidence="1">Belongs to the RNA polymerase subunit omega family.</text>
</comment>
<keyword evidence="4 9" id="KW-0240">DNA-directed RNA polymerase</keyword>
<keyword evidence="10" id="KW-1185">Reference proteome</keyword>
<evidence type="ECO:0000256" key="8">
    <source>
        <dbReference type="ARBA" id="ARBA00048552"/>
    </source>
</evidence>
<protein>
    <recommendedName>
        <fullName evidence="3">DNA-directed RNA polymerase subunit omega</fullName>
        <ecNumber evidence="2">2.7.7.6</ecNumber>
    </recommendedName>
    <alternativeName>
        <fullName evidence="7">RNA polymerase omega subunit</fullName>
    </alternativeName>
    <alternativeName>
        <fullName evidence="6">Transcriptase subunit omega</fullName>
    </alternativeName>
</protein>
<keyword evidence="5" id="KW-0804">Transcription</keyword>
<dbReference type="InterPro" id="IPR036161">
    <property type="entry name" value="RPB6/omega-like_sf"/>
</dbReference>
<dbReference type="GO" id="GO:0000428">
    <property type="term" value="C:DNA-directed RNA polymerase complex"/>
    <property type="evidence" value="ECO:0007669"/>
    <property type="project" value="UniProtKB-KW"/>
</dbReference>
<dbReference type="SUPFAM" id="SSF63562">
    <property type="entry name" value="RPB6/omega subunit-like"/>
    <property type="match status" value="1"/>
</dbReference>